<dbReference type="GO" id="GO:0015416">
    <property type="term" value="F:ABC-type phosphonate transporter activity"/>
    <property type="evidence" value="ECO:0007669"/>
    <property type="project" value="InterPro"/>
</dbReference>
<keyword evidence="6" id="KW-1278">Translocase</keyword>
<dbReference type="PROSITE" id="PS50893">
    <property type="entry name" value="ABC_TRANSPORTER_2"/>
    <property type="match status" value="1"/>
</dbReference>
<dbReference type="CDD" id="cd03256">
    <property type="entry name" value="ABC_PhnC_transporter"/>
    <property type="match status" value="1"/>
</dbReference>
<evidence type="ECO:0000259" key="8">
    <source>
        <dbReference type="PROSITE" id="PS50893"/>
    </source>
</evidence>
<organism evidence="9 10">
    <name type="scientific">Paenibacillus prosopidis</name>
    <dbReference type="NCBI Taxonomy" id="630520"/>
    <lineage>
        <taxon>Bacteria</taxon>
        <taxon>Bacillati</taxon>
        <taxon>Bacillota</taxon>
        <taxon>Bacilli</taxon>
        <taxon>Bacillales</taxon>
        <taxon>Paenibacillaceae</taxon>
        <taxon>Paenibacillus</taxon>
    </lineage>
</organism>
<dbReference type="SUPFAM" id="SSF52540">
    <property type="entry name" value="P-loop containing nucleoside triphosphate hydrolases"/>
    <property type="match status" value="1"/>
</dbReference>
<dbReference type="SMART" id="SM00382">
    <property type="entry name" value="AAA"/>
    <property type="match status" value="1"/>
</dbReference>
<dbReference type="Gene3D" id="3.40.50.300">
    <property type="entry name" value="P-loop containing nucleotide triphosphate hydrolases"/>
    <property type="match status" value="1"/>
</dbReference>
<dbReference type="NCBIfam" id="TIGR02315">
    <property type="entry name" value="ABC_phnC"/>
    <property type="match status" value="1"/>
</dbReference>
<keyword evidence="10" id="KW-1185">Reference proteome</keyword>
<dbReference type="InterPro" id="IPR050086">
    <property type="entry name" value="MetN_ABC_transporter-like"/>
</dbReference>
<keyword evidence="2" id="KW-1003">Cell membrane</keyword>
<evidence type="ECO:0000256" key="3">
    <source>
        <dbReference type="ARBA" id="ARBA00022741"/>
    </source>
</evidence>
<evidence type="ECO:0000256" key="4">
    <source>
        <dbReference type="ARBA" id="ARBA00022840"/>
    </source>
</evidence>
<gene>
    <name evidence="9" type="ORF">DFP97_101238</name>
</gene>
<keyword evidence="1" id="KW-0813">Transport</keyword>
<keyword evidence="4 9" id="KW-0067">ATP-binding</keyword>
<keyword evidence="3" id="KW-0547">Nucleotide-binding</keyword>
<dbReference type="InterPro" id="IPR012693">
    <property type="entry name" value="ABC_transpr_PhnC"/>
</dbReference>
<evidence type="ECO:0000256" key="6">
    <source>
        <dbReference type="ARBA" id="ARBA00022967"/>
    </source>
</evidence>
<proteinExistence type="predicted"/>
<dbReference type="RefSeq" id="WP_245975811.1">
    <property type="nucleotide sequence ID" value="NZ_QPJD01000001.1"/>
</dbReference>
<feature type="domain" description="ABC transporter" evidence="8">
    <location>
        <begin position="2"/>
        <end position="247"/>
    </location>
</feature>
<sequence>MLELKGISKRYAGEKTFALNRVDLRIMPGEFVAVLGRSGAGKSSLIRCINRLEEPDAGEVVWNGQSITGMNARELRSIRGEIGMVFQHFNLLPRMSVLTNVIAGSFAVMPRWRSLIGAFTREDRTRALSALREVGLEELAKRRVEDLSGGQKQRVAIARVLMQQPTLLLGDEPISSLDAVTAKRVMTYIAGLHIERGITIVLNLHDVAMARAYATRIVGITAGCITFDDTPEQLGEDELRLIYPPDEEDGINILNLERNEVHVSREYN</sequence>
<keyword evidence="7" id="KW-0472">Membrane</keyword>
<dbReference type="AlphaFoldDB" id="A0A368W957"/>
<accession>A0A368W957</accession>
<name>A0A368W957_9BACL</name>
<dbReference type="InterPro" id="IPR003439">
    <property type="entry name" value="ABC_transporter-like_ATP-bd"/>
</dbReference>
<dbReference type="PANTHER" id="PTHR43166:SF6">
    <property type="entry name" value="PHOSPHONATES IMPORT ATP-BINDING PROTEIN PHNC"/>
    <property type="match status" value="1"/>
</dbReference>
<evidence type="ECO:0000313" key="9">
    <source>
        <dbReference type="EMBL" id="RCW51893.1"/>
    </source>
</evidence>
<dbReference type="InterPro" id="IPR027417">
    <property type="entry name" value="P-loop_NTPase"/>
</dbReference>
<dbReference type="InterPro" id="IPR003593">
    <property type="entry name" value="AAA+_ATPase"/>
</dbReference>
<evidence type="ECO:0000256" key="2">
    <source>
        <dbReference type="ARBA" id="ARBA00022475"/>
    </source>
</evidence>
<dbReference type="GO" id="GO:0016020">
    <property type="term" value="C:membrane"/>
    <property type="evidence" value="ECO:0007669"/>
    <property type="project" value="InterPro"/>
</dbReference>
<keyword evidence="5" id="KW-0918">Phosphonate transport</keyword>
<comment type="caution">
    <text evidence="9">The sequence shown here is derived from an EMBL/GenBank/DDBJ whole genome shotgun (WGS) entry which is preliminary data.</text>
</comment>
<evidence type="ECO:0000256" key="5">
    <source>
        <dbReference type="ARBA" id="ARBA00022885"/>
    </source>
</evidence>
<protein>
    <submittedName>
        <fullName evidence="9">Phosphonate transport system ATP-binding protein</fullName>
    </submittedName>
</protein>
<dbReference type="InterPro" id="IPR017871">
    <property type="entry name" value="ABC_transporter-like_CS"/>
</dbReference>
<dbReference type="EMBL" id="QPJD01000001">
    <property type="protein sequence ID" value="RCW51893.1"/>
    <property type="molecule type" value="Genomic_DNA"/>
</dbReference>
<reference evidence="9 10" key="1">
    <citation type="submission" date="2018-07" db="EMBL/GenBank/DDBJ databases">
        <title>Genomic Encyclopedia of Type Strains, Phase III (KMG-III): the genomes of soil and plant-associated and newly described type strains.</title>
        <authorList>
            <person name="Whitman W."/>
        </authorList>
    </citation>
    <scope>NUCLEOTIDE SEQUENCE [LARGE SCALE GENOMIC DNA]</scope>
    <source>
        <strain evidence="9 10">CECT 7506</strain>
    </source>
</reference>
<evidence type="ECO:0000313" key="10">
    <source>
        <dbReference type="Proteomes" id="UP000252415"/>
    </source>
</evidence>
<dbReference type="PROSITE" id="PS00211">
    <property type="entry name" value="ABC_TRANSPORTER_1"/>
    <property type="match status" value="1"/>
</dbReference>
<evidence type="ECO:0000256" key="7">
    <source>
        <dbReference type="ARBA" id="ARBA00023136"/>
    </source>
</evidence>
<dbReference type="PANTHER" id="PTHR43166">
    <property type="entry name" value="AMINO ACID IMPORT ATP-BINDING PROTEIN"/>
    <property type="match status" value="1"/>
</dbReference>
<evidence type="ECO:0000256" key="1">
    <source>
        <dbReference type="ARBA" id="ARBA00022448"/>
    </source>
</evidence>
<dbReference type="Pfam" id="PF00005">
    <property type="entry name" value="ABC_tran"/>
    <property type="match status" value="1"/>
</dbReference>
<dbReference type="GO" id="GO:0005524">
    <property type="term" value="F:ATP binding"/>
    <property type="evidence" value="ECO:0007669"/>
    <property type="project" value="UniProtKB-KW"/>
</dbReference>
<dbReference type="Proteomes" id="UP000252415">
    <property type="component" value="Unassembled WGS sequence"/>
</dbReference>
<dbReference type="GO" id="GO:0016887">
    <property type="term" value="F:ATP hydrolysis activity"/>
    <property type="evidence" value="ECO:0007669"/>
    <property type="project" value="InterPro"/>
</dbReference>